<sequence>MVDTAQGLREVRSGWQELEHAGAQLNPFLTWEWQWSWWETFGAGHEPRYLLVRAGESLIGLVPLCISSQDPDRLLFGSGLQLSDQLGFMHLPGREREVADATLDWARASGGEAAVLDLHFLPQDSAPLLALREAAEARSLTTQERPEEVSPGLAL</sequence>
<gene>
    <name evidence="1" type="ORF">B1A_10824</name>
</gene>
<accession>T1BZ82</accession>
<dbReference type="AlphaFoldDB" id="T1BZ82"/>
<dbReference type="EMBL" id="AUZX01007719">
    <property type="protein sequence ID" value="EQD58344.1"/>
    <property type="molecule type" value="Genomic_DNA"/>
</dbReference>
<reference evidence="1" key="2">
    <citation type="journal article" date="2014" name="ISME J.">
        <title>Microbial stratification in low pH oxic and suboxic macroscopic growths along an acid mine drainage.</title>
        <authorList>
            <person name="Mendez-Garcia C."/>
            <person name="Mesa V."/>
            <person name="Sprenger R.R."/>
            <person name="Richter M."/>
            <person name="Diez M.S."/>
            <person name="Solano J."/>
            <person name="Bargiela R."/>
            <person name="Golyshina O.V."/>
            <person name="Manteca A."/>
            <person name="Ramos J.L."/>
            <person name="Gallego J.R."/>
            <person name="Llorente I."/>
            <person name="Martins Dos Santos V.A."/>
            <person name="Jensen O.N."/>
            <person name="Pelaez A.I."/>
            <person name="Sanchez J."/>
            <person name="Ferrer M."/>
        </authorList>
    </citation>
    <scope>NUCLEOTIDE SEQUENCE</scope>
</reference>
<comment type="caution">
    <text evidence="1">The sequence shown here is derived from an EMBL/GenBank/DDBJ whole genome shotgun (WGS) entry which is preliminary data.</text>
</comment>
<organism evidence="1">
    <name type="scientific">mine drainage metagenome</name>
    <dbReference type="NCBI Taxonomy" id="410659"/>
    <lineage>
        <taxon>unclassified sequences</taxon>
        <taxon>metagenomes</taxon>
        <taxon>ecological metagenomes</taxon>
    </lineage>
</organism>
<feature type="non-terminal residue" evidence="1">
    <location>
        <position position="155"/>
    </location>
</feature>
<evidence type="ECO:0000313" key="1">
    <source>
        <dbReference type="EMBL" id="EQD58344.1"/>
    </source>
</evidence>
<proteinExistence type="predicted"/>
<reference evidence="1" key="1">
    <citation type="submission" date="2013-08" db="EMBL/GenBank/DDBJ databases">
        <authorList>
            <person name="Mendez C."/>
            <person name="Richter M."/>
            <person name="Ferrer M."/>
            <person name="Sanchez J."/>
        </authorList>
    </citation>
    <scope>NUCLEOTIDE SEQUENCE</scope>
</reference>
<protein>
    <submittedName>
        <fullName evidence="1">Cellulose biosynthesis protein</fullName>
    </submittedName>
</protein>
<name>T1BZ82_9ZZZZ</name>